<dbReference type="InterPro" id="IPR001753">
    <property type="entry name" value="Enoyl-CoA_hydra/iso"/>
</dbReference>
<dbReference type="Pfam" id="PF00378">
    <property type="entry name" value="ECH_1"/>
    <property type="match status" value="1"/>
</dbReference>
<dbReference type="InterPro" id="IPR029045">
    <property type="entry name" value="ClpP/crotonase-like_dom_sf"/>
</dbReference>
<dbReference type="InterPro" id="IPR014748">
    <property type="entry name" value="Enoyl-CoA_hydra_C"/>
</dbReference>
<proteinExistence type="inferred from homology"/>
<dbReference type="NCBIfam" id="NF006109">
    <property type="entry name" value="PRK08260.1"/>
    <property type="match status" value="1"/>
</dbReference>
<accession>A0ABT8ZR87</accession>
<comment type="caution">
    <text evidence="3">The sequence shown here is derived from an EMBL/GenBank/DDBJ whole genome shotgun (WGS) entry which is preliminary data.</text>
</comment>
<evidence type="ECO:0000313" key="3">
    <source>
        <dbReference type="EMBL" id="MDO7836707.1"/>
    </source>
</evidence>
<evidence type="ECO:0000256" key="2">
    <source>
        <dbReference type="SAM" id="MobiDB-lite"/>
    </source>
</evidence>
<dbReference type="RefSeq" id="WP_304537126.1">
    <property type="nucleotide sequence ID" value="NZ_JAUQOM010000010.1"/>
</dbReference>
<dbReference type="Proteomes" id="UP001176471">
    <property type="component" value="Unassembled WGS sequence"/>
</dbReference>
<dbReference type="CDD" id="cd06558">
    <property type="entry name" value="crotonase-like"/>
    <property type="match status" value="1"/>
</dbReference>
<gene>
    <name evidence="3" type="ORF">Q4610_16795</name>
</gene>
<keyword evidence="4" id="KW-1185">Reference proteome</keyword>
<dbReference type="InterPro" id="IPR051053">
    <property type="entry name" value="ECH/Chromodomain_protein"/>
</dbReference>
<dbReference type="SUPFAM" id="SSF52096">
    <property type="entry name" value="ClpP/crotonase"/>
    <property type="match status" value="1"/>
</dbReference>
<dbReference type="Gene3D" id="1.10.12.10">
    <property type="entry name" value="Lyase 2-enoyl-coa Hydratase, Chain A, domain 2"/>
    <property type="match status" value="1"/>
</dbReference>
<comment type="similarity">
    <text evidence="1">Belongs to the enoyl-CoA hydratase/isomerase family.</text>
</comment>
<feature type="region of interest" description="Disordered" evidence="2">
    <location>
        <begin position="267"/>
        <end position="288"/>
    </location>
</feature>
<dbReference type="EMBL" id="JAUQOM010000010">
    <property type="protein sequence ID" value="MDO7836707.1"/>
    <property type="molecule type" value="Genomic_DNA"/>
</dbReference>
<dbReference type="PANTHER" id="PTHR43684">
    <property type="match status" value="1"/>
</dbReference>
<reference evidence="3" key="1">
    <citation type="submission" date="2023-07" db="EMBL/GenBank/DDBJ databases">
        <title>Bacterial whole genome sequence for Sphingobium sp. HBC34.</title>
        <authorList>
            <person name="Le V."/>
            <person name="Ko S.-R."/>
            <person name="Ahn C.-Y."/>
            <person name="Oh H.-M."/>
        </authorList>
    </citation>
    <scope>NUCLEOTIDE SEQUENCE</scope>
    <source>
        <strain evidence="3">HBC34</strain>
    </source>
</reference>
<organism evidence="3 4">
    <name type="scientific">Sphingobium cyanobacteriorum</name>
    <dbReference type="NCBI Taxonomy" id="3063954"/>
    <lineage>
        <taxon>Bacteria</taxon>
        <taxon>Pseudomonadati</taxon>
        <taxon>Pseudomonadota</taxon>
        <taxon>Alphaproteobacteria</taxon>
        <taxon>Sphingomonadales</taxon>
        <taxon>Sphingomonadaceae</taxon>
        <taxon>Sphingobium</taxon>
    </lineage>
</organism>
<evidence type="ECO:0000256" key="1">
    <source>
        <dbReference type="ARBA" id="ARBA00005254"/>
    </source>
</evidence>
<sequence>MTEVITEMAGATLLVTLNRPDRLNALTFDMHRLIAEAIDRANRDDAIRAVLFTGAGRGFCAGTDLGSGFSRISGDTGEADSTNGPPPRDKGGELVLRLFDCRKPLIAAVNGAAAGMGAALTLAMDHRIGTANAKYIFPYVRRGIVPESCSSWFLPRLVGVARALDWLQTGRSVDAAEAAEAGLLREIVGADALIATGLALADRIAEGTSPLAVALARQMVWQGMVAQHPMDAHRHESQGLVIMARSGDPREGAHAFMEKRAPAFGGKVSAARSGPFPGWEEPPYAPSL</sequence>
<protein>
    <submittedName>
        <fullName evidence="3">Enoyl-CoA hydratase-related protein</fullName>
    </submittedName>
</protein>
<dbReference type="Gene3D" id="3.90.226.10">
    <property type="entry name" value="2-enoyl-CoA Hydratase, Chain A, domain 1"/>
    <property type="match status" value="1"/>
</dbReference>
<name>A0ABT8ZR87_9SPHN</name>
<evidence type="ECO:0000313" key="4">
    <source>
        <dbReference type="Proteomes" id="UP001176471"/>
    </source>
</evidence>
<dbReference type="PANTHER" id="PTHR43684:SF4">
    <property type="entry name" value="ENOYL-COA HYDRATASE_ISOMERASE FAMILY PROTEIN (AFU_ORTHOLOGUE AFUA_1G01890)"/>
    <property type="match status" value="1"/>
</dbReference>